<feature type="non-terminal residue" evidence="4">
    <location>
        <position position="1"/>
    </location>
</feature>
<dbReference type="GO" id="GO:0032259">
    <property type="term" value="P:methylation"/>
    <property type="evidence" value="ECO:0007669"/>
    <property type="project" value="UniProtKB-KW"/>
</dbReference>
<keyword evidence="3 4" id="KW-0808">Transferase</keyword>
<reference evidence="4 5" key="1">
    <citation type="journal article" date="2018" name="Nat. Biotechnol.">
        <title>A standardized bacterial taxonomy based on genome phylogeny substantially revises the tree of life.</title>
        <authorList>
            <person name="Parks D.H."/>
            <person name="Chuvochina M."/>
            <person name="Waite D.W."/>
            <person name="Rinke C."/>
            <person name="Skarshewski A."/>
            <person name="Chaumeil P.A."/>
            <person name="Hugenholtz P."/>
        </authorList>
    </citation>
    <scope>NUCLEOTIDE SEQUENCE [LARGE SCALE GENOMIC DNA]</scope>
    <source>
        <strain evidence="4">UBA9169</strain>
    </source>
</reference>
<dbReference type="AlphaFoldDB" id="A0A348W9D9"/>
<dbReference type="Gene3D" id="3.20.20.480">
    <property type="entry name" value="Trimethylamine methyltransferase-like"/>
    <property type="match status" value="1"/>
</dbReference>
<dbReference type="Proteomes" id="UP000264719">
    <property type="component" value="Unassembled WGS sequence"/>
</dbReference>
<dbReference type="InterPro" id="IPR010426">
    <property type="entry name" value="MTTB_MeTrfase"/>
</dbReference>
<name>A0A348W9D9_9RHOB</name>
<evidence type="ECO:0000256" key="1">
    <source>
        <dbReference type="ARBA" id="ARBA00007137"/>
    </source>
</evidence>
<accession>A0A348W9D9</accession>
<sequence>EAAGSVWTAQRAHQVYKDILAEFEAPPMDEAVREELEAFVARRKAEGGAPTDF</sequence>
<dbReference type="Pfam" id="PF06253">
    <property type="entry name" value="MTTB"/>
    <property type="match status" value="1"/>
</dbReference>
<dbReference type="GO" id="GO:0008168">
    <property type="term" value="F:methyltransferase activity"/>
    <property type="evidence" value="ECO:0007669"/>
    <property type="project" value="UniProtKB-KW"/>
</dbReference>
<keyword evidence="2 4" id="KW-0489">Methyltransferase</keyword>
<evidence type="ECO:0000256" key="2">
    <source>
        <dbReference type="ARBA" id="ARBA00022603"/>
    </source>
</evidence>
<comment type="caution">
    <text evidence="4">The sequence shown here is derived from an EMBL/GenBank/DDBJ whole genome shotgun (WGS) entry which is preliminary data.</text>
</comment>
<evidence type="ECO:0000313" key="4">
    <source>
        <dbReference type="EMBL" id="HAR51151.1"/>
    </source>
</evidence>
<organism evidence="4 5">
    <name type="scientific">Roseovarius nubinhibens</name>
    <dbReference type="NCBI Taxonomy" id="314263"/>
    <lineage>
        <taxon>Bacteria</taxon>
        <taxon>Pseudomonadati</taxon>
        <taxon>Pseudomonadota</taxon>
        <taxon>Alphaproteobacteria</taxon>
        <taxon>Rhodobacterales</taxon>
        <taxon>Roseobacteraceae</taxon>
        <taxon>Roseovarius</taxon>
    </lineage>
</organism>
<evidence type="ECO:0000313" key="5">
    <source>
        <dbReference type="Proteomes" id="UP000264719"/>
    </source>
</evidence>
<comment type="similarity">
    <text evidence="1">Belongs to the trimethylamine methyltransferase family.</text>
</comment>
<proteinExistence type="inferred from homology"/>
<gene>
    <name evidence="4" type="ORF">DCS45_04635</name>
</gene>
<protein>
    <submittedName>
        <fullName evidence="4">Methyltransferase</fullName>
    </submittedName>
</protein>
<dbReference type="GO" id="GO:0015948">
    <property type="term" value="P:methanogenesis"/>
    <property type="evidence" value="ECO:0007669"/>
    <property type="project" value="InterPro"/>
</dbReference>
<dbReference type="EMBL" id="DMVW01000048">
    <property type="protein sequence ID" value="HAR51151.1"/>
    <property type="molecule type" value="Genomic_DNA"/>
</dbReference>
<dbReference type="InterPro" id="IPR038601">
    <property type="entry name" value="MttB-like_sf"/>
</dbReference>
<evidence type="ECO:0000256" key="3">
    <source>
        <dbReference type="ARBA" id="ARBA00022679"/>
    </source>
</evidence>